<dbReference type="Gene3D" id="3.30.710.10">
    <property type="entry name" value="Potassium Channel Kv1.1, Chain A"/>
    <property type="match status" value="1"/>
</dbReference>
<dbReference type="PROSITE" id="PS50097">
    <property type="entry name" value="BTB"/>
    <property type="match status" value="1"/>
</dbReference>
<dbReference type="Proteomes" id="UP000054324">
    <property type="component" value="Unassembled WGS sequence"/>
</dbReference>
<dbReference type="InterPro" id="IPR042846">
    <property type="entry name" value="BTBD19"/>
</dbReference>
<dbReference type="GeneID" id="20325632"/>
<dbReference type="Pfam" id="PF00651">
    <property type="entry name" value="BTB"/>
    <property type="match status" value="1"/>
</dbReference>
<dbReference type="RefSeq" id="XP_009176387.1">
    <property type="nucleotide sequence ID" value="XM_009178123.1"/>
</dbReference>
<dbReference type="OrthoDB" id="45365at2759"/>
<dbReference type="Gene3D" id="1.25.40.420">
    <property type="match status" value="1"/>
</dbReference>
<dbReference type="AlphaFoldDB" id="A0A074Z2W2"/>
<organism evidence="1 2">
    <name type="scientific">Opisthorchis viverrini</name>
    <name type="common">Southeast Asian liver fluke</name>
    <dbReference type="NCBI Taxonomy" id="6198"/>
    <lineage>
        <taxon>Eukaryota</taxon>
        <taxon>Metazoa</taxon>
        <taxon>Spiralia</taxon>
        <taxon>Lophotrochozoa</taxon>
        <taxon>Platyhelminthes</taxon>
        <taxon>Trematoda</taxon>
        <taxon>Digenea</taxon>
        <taxon>Opisthorchiida</taxon>
        <taxon>Opisthorchiata</taxon>
        <taxon>Opisthorchiidae</taxon>
        <taxon>Opisthorchis</taxon>
    </lineage>
</organism>
<dbReference type="PANTHER" id="PTHR46965:SF1">
    <property type="entry name" value="BTB_POZ DOMAIN-CONTAINING PROTEIN 19"/>
    <property type="match status" value="1"/>
</dbReference>
<name>A0A074Z2W2_OPIVI</name>
<dbReference type="InterPro" id="IPR011333">
    <property type="entry name" value="SKP1/BTB/POZ_sf"/>
</dbReference>
<reference evidence="1 2" key="1">
    <citation type="submission" date="2013-11" db="EMBL/GenBank/DDBJ databases">
        <title>Opisthorchis viverrini - life in the bile duct.</title>
        <authorList>
            <person name="Young N.D."/>
            <person name="Nagarajan N."/>
            <person name="Lin S.J."/>
            <person name="Korhonen P.K."/>
            <person name="Jex A.R."/>
            <person name="Hall R.S."/>
            <person name="Safavi-Hemami H."/>
            <person name="Kaewkong W."/>
            <person name="Bertrand D."/>
            <person name="Gao S."/>
            <person name="Seet Q."/>
            <person name="Wongkham S."/>
            <person name="Teh B.T."/>
            <person name="Wongkham C."/>
            <person name="Intapan P.M."/>
            <person name="Maleewong W."/>
            <person name="Yang X."/>
            <person name="Hu M."/>
            <person name="Wang Z."/>
            <person name="Hofmann A."/>
            <person name="Sternberg P.W."/>
            <person name="Tan P."/>
            <person name="Wang J."/>
            <person name="Gasser R.B."/>
        </authorList>
    </citation>
    <scope>NUCLEOTIDE SEQUENCE [LARGE SCALE GENOMIC DNA]</scope>
</reference>
<dbReference type="PANTHER" id="PTHR46965">
    <property type="entry name" value="BTB/POZ DOMAIN-CONTAINING PROTEIN 19"/>
    <property type="match status" value="1"/>
</dbReference>
<dbReference type="KEGG" id="ovi:T265_11464"/>
<keyword evidence="2" id="KW-1185">Reference proteome</keyword>
<accession>A0A074Z2W2</accession>
<dbReference type="SUPFAM" id="SSF54695">
    <property type="entry name" value="POZ domain"/>
    <property type="match status" value="1"/>
</dbReference>
<dbReference type="EMBL" id="KL597125">
    <property type="protein sequence ID" value="KER19862.1"/>
    <property type="molecule type" value="Genomic_DNA"/>
</dbReference>
<gene>
    <name evidence="1" type="ORF">T265_11464</name>
</gene>
<dbReference type="InterPro" id="IPR000210">
    <property type="entry name" value="BTB/POZ_dom"/>
</dbReference>
<sequence length="381" mass="43643">MNKEGRQQFQRSSTGTDTETAQQNGVFLFGSAHTLAKDMSKIVNRRPFSDVVFLVGLERTKVFGHKCILSSRNEVFRRLFESDPHKNSFEMQSLKPVTFLLFLYFLYTNSISFDRLDIYEVFDLLKTADNYKCKELVSLAEIQCGFLLDPKTVFEILPAAIQLDLKFLRDAALEYIEDHSSFLLNPTNDELLSLTPTAMKLILERDQLQLDELNVVEVACFWAENFLKRAEEQYITMERDSSRTSFMQVRPIQEENVQDSSENSRIDAVQDVGTPYASAYMQPVLEDVAMVMGTLRLVLLSPNELARLEEEHLEKRIIPRECFINAWRFLALQSAQLPSSDGATPNLNPSPRQGTGQRTQRRKPTVDWSRRTKSLAVKSSG</sequence>
<dbReference type="InterPro" id="IPR011705">
    <property type="entry name" value="BACK"/>
</dbReference>
<evidence type="ECO:0000313" key="1">
    <source>
        <dbReference type="EMBL" id="KER19862.1"/>
    </source>
</evidence>
<dbReference type="CTD" id="20325632"/>
<evidence type="ECO:0000313" key="2">
    <source>
        <dbReference type="Proteomes" id="UP000054324"/>
    </source>
</evidence>
<dbReference type="Pfam" id="PF07707">
    <property type="entry name" value="BACK"/>
    <property type="match status" value="1"/>
</dbReference>
<dbReference type="SMART" id="SM00225">
    <property type="entry name" value="BTB"/>
    <property type="match status" value="1"/>
</dbReference>
<proteinExistence type="predicted"/>
<dbReference type="STRING" id="6198.A0A074Z2W2"/>
<protein>
    <submittedName>
        <fullName evidence="1">Uncharacterized protein</fullName>
    </submittedName>
</protein>